<dbReference type="OrthoDB" id="32380at10239"/>
<feature type="transmembrane region" description="Helical" evidence="1">
    <location>
        <begin position="6"/>
        <end position="25"/>
    </location>
</feature>
<protein>
    <submittedName>
        <fullName evidence="2">Uncharacterized protein</fullName>
    </submittedName>
</protein>
<sequence length="199" mass="22756">MIIDASLVIGLIATHIIAAVAPMVIREQYRMAKNGLQLKKLAAQQAALAELRKPSNPLQAGLVTEDIESVVMTEDEHFDHLKRLYPNAWKEYSERNSKPIFSRGDRYIMRLILAYERGDLTATVDEYNINFSNGDKVWIANKYHGYGRLYKSDHNPHCVFDNNFIVSPYTFMRIVDIEEKIAEPILHLTPIKVLNNVGI</sequence>
<evidence type="ECO:0000256" key="1">
    <source>
        <dbReference type="SAM" id="Phobius"/>
    </source>
</evidence>
<keyword evidence="1" id="KW-1133">Transmembrane helix</keyword>
<gene>
    <name evidence="2" type="ORF">BF_0173</name>
</gene>
<proteinExistence type="predicted"/>
<keyword evidence="1" id="KW-0472">Membrane</keyword>
<keyword evidence="3" id="KW-1185">Reference proteome</keyword>
<reference evidence="2" key="1">
    <citation type="submission" date="2017-02" db="EMBL/GenBank/DDBJ databases">
        <title>Genome sequence of Serratia marcescens phage BF.</title>
        <authorList>
            <person name="Casey E."/>
            <person name="Fitzgerald B."/>
            <person name="Mahony J."/>
            <person name="Lugli G."/>
            <person name="Ventura M."/>
            <person name="van Sinderen D."/>
        </authorList>
    </citation>
    <scope>NUCLEOTIDE SEQUENCE [LARGE SCALE GENOMIC DNA]</scope>
</reference>
<dbReference type="EMBL" id="KY630187">
    <property type="protein sequence ID" value="AQW88698.1"/>
    <property type="molecule type" value="Genomic_DNA"/>
</dbReference>
<keyword evidence="1" id="KW-0812">Transmembrane</keyword>
<name>A0A1S6UAE0_9CAUD</name>
<evidence type="ECO:0000313" key="2">
    <source>
        <dbReference type="EMBL" id="AQW88698.1"/>
    </source>
</evidence>
<organism evidence="2 3">
    <name type="scientific">Serratia phage BF</name>
    <dbReference type="NCBI Taxonomy" id="1962671"/>
    <lineage>
        <taxon>Viruses</taxon>
        <taxon>Duplodnaviria</taxon>
        <taxon>Heunggongvirae</taxon>
        <taxon>Uroviricota</taxon>
        <taxon>Caudoviricetes</taxon>
        <taxon>Eneladusvirus</taxon>
        <taxon>Eneladusvirus BF</taxon>
    </lineage>
</organism>
<evidence type="ECO:0000313" key="3">
    <source>
        <dbReference type="Proteomes" id="UP000221837"/>
    </source>
</evidence>
<dbReference type="Proteomes" id="UP000221837">
    <property type="component" value="Genome"/>
</dbReference>
<accession>A0A1S6UAE0</accession>